<reference evidence="1 2" key="1">
    <citation type="journal article" date="2015" name="Antonie Van Leeuwenhoek">
        <title>Oceanobacillus bengalensis sp. nov., a bacterium isolated from seawater of the Bay of Bengal.</title>
        <authorList>
            <person name="Yongchang O."/>
            <person name="Xiang W."/>
            <person name="Wang G."/>
        </authorList>
    </citation>
    <scope>NUCLEOTIDE SEQUENCE [LARGE SCALE GENOMIC DNA]</scope>
    <source>
        <strain evidence="1 2">MCCC 1K00260</strain>
    </source>
</reference>
<proteinExistence type="predicted"/>
<sequence>MSSLEKRKLAYKSINKTSLRITIHLSTPIIYPLNGIHLDALLTEVVARELFSYDLDRWQYQDKHIELPLPLEKTKGEYPVWKASIGFTSPIVREYQDFWIKRTNAEFAGYKSSEIIWPAGVISDVVSKSLAKEVNIEKATGPANNPASGGFKSYYKKRDLLLTDYMIFHAYGNKEEVGRLLKTLNGIGKKVAIGFGKVKRIEVNEVEDDYSLFTPNGKPSRNLPVKDFPNLKSQIIASRTMSPYWSKRDLVVCYAPSSPIPVWEWEEDVKIESFEESWFEEDLEDNYSWFDD</sequence>
<dbReference type="OrthoDB" id="9255653at2"/>
<evidence type="ECO:0000313" key="1">
    <source>
        <dbReference type="EMBL" id="RKQ18299.1"/>
    </source>
</evidence>
<dbReference type="EMBL" id="RBZO01000002">
    <property type="protein sequence ID" value="RKQ18299.1"/>
    <property type="molecule type" value="Genomic_DNA"/>
</dbReference>
<accession>A0A494Z6V4</accession>
<gene>
    <name evidence="1" type="ORF">D8M05_02550</name>
</gene>
<keyword evidence="2" id="KW-1185">Reference proteome</keyword>
<evidence type="ECO:0000313" key="2">
    <source>
        <dbReference type="Proteomes" id="UP000281813"/>
    </source>
</evidence>
<name>A0A494Z6V4_9BACI</name>
<dbReference type="AlphaFoldDB" id="A0A494Z6V4"/>
<organism evidence="1 2">
    <name type="scientific">Oceanobacillus bengalensis</name>
    <dbReference type="NCBI Taxonomy" id="1435466"/>
    <lineage>
        <taxon>Bacteria</taxon>
        <taxon>Bacillati</taxon>
        <taxon>Bacillota</taxon>
        <taxon>Bacilli</taxon>
        <taxon>Bacillales</taxon>
        <taxon>Bacillaceae</taxon>
        <taxon>Oceanobacillus</taxon>
    </lineage>
</organism>
<protein>
    <submittedName>
        <fullName evidence="1">Uncharacterized protein</fullName>
    </submittedName>
</protein>
<comment type="caution">
    <text evidence="1">The sequence shown here is derived from an EMBL/GenBank/DDBJ whole genome shotgun (WGS) entry which is preliminary data.</text>
</comment>
<dbReference type="RefSeq" id="WP_121128337.1">
    <property type="nucleotide sequence ID" value="NZ_JBHUFK010000006.1"/>
</dbReference>
<dbReference type="Proteomes" id="UP000281813">
    <property type="component" value="Unassembled WGS sequence"/>
</dbReference>